<dbReference type="KEGG" id="jcu:105638164"/>
<evidence type="ECO:0000256" key="1">
    <source>
        <dbReference type="SAM" id="MobiDB-lite"/>
    </source>
</evidence>
<accession>A0A067KGH8</accession>
<reference evidence="2 3" key="1">
    <citation type="journal article" date="2014" name="PLoS ONE">
        <title>Global Analysis of Gene Expression Profiles in Physic Nut (Jatropha curcas L.) Seedlings Exposed to Salt Stress.</title>
        <authorList>
            <person name="Zhang L."/>
            <person name="Zhang C."/>
            <person name="Wu P."/>
            <person name="Chen Y."/>
            <person name="Li M."/>
            <person name="Jiang H."/>
            <person name="Wu G."/>
        </authorList>
    </citation>
    <scope>NUCLEOTIDE SEQUENCE [LARGE SCALE GENOMIC DNA]</scope>
    <source>
        <strain evidence="3">cv. GZQX0401</strain>
        <tissue evidence="2">Young leaves</tissue>
    </source>
</reference>
<dbReference type="EMBL" id="KK914539">
    <property type="protein sequence ID" value="KDP34113.1"/>
    <property type="molecule type" value="Genomic_DNA"/>
</dbReference>
<organism evidence="2 3">
    <name type="scientific">Jatropha curcas</name>
    <name type="common">Barbados nut</name>
    <dbReference type="NCBI Taxonomy" id="180498"/>
    <lineage>
        <taxon>Eukaryota</taxon>
        <taxon>Viridiplantae</taxon>
        <taxon>Streptophyta</taxon>
        <taxon>Embryophyta</taxon>
        <taxon>Tracheophyta</taxon>
        <taxon>Spermatophyta</taxon>
        <taxon>Magnoliopsida</taxon>
        <taxon>eudicotyledons</taxon>
        <taxon>Gunneridae</taxon>
        <taxon>Pentapetalae</taxon>
        <taxon>rosids</taxon>
        <taxon>fabids</taxon>
        <taxon>Malpighiales</taxon>
        <taxon>Euphorbiaceae</taxon>
        <taxon>Crotonoideae</taxon>
        <taxon>Jatropheae</taxon>
        <taxon>Jatropha</taxon>
    </lineage>
</organism>
<gene>
    <name evidence="2" type="ORF">JCGZ_07684</name>
</gene>
<proteinExistence type="predicted"/>
<dbReference type="PANTHER" id="PTHR35505">
    <property type="entry name" value="OS01G0600300 PROTEIN"/>
    <property type="match status" value="1"/>
</dbReference>
<evidence type="ECO:0000313" key="3">
    <source>
        <dbReference type="Proteomes" id="UP000027138"/>
    </source>
</evidence>
<evidence type="ECO:0000313" key="2">
    <source>
        <dbReference type="EMBL" id="KDP34113.1"/>
    </source>
</evidence>
<dbReference type="PANTHER" id="PTHR35505:SF1">
    <property type="entry name" value="SNF2 DOMAIN PROTEIN"/>
    <property type="match status" value="1"/>
</dbReference>
<dbReference type="STRING" id="180498.A0A067KGH8"/>
<protein>
    <submittedName>
        <fullName evidence="2">Uncharacterized protein</fullName>
    </submittedName>
</protein>
<name>A0A067KGH8_JATCU</name>
<dbReference type="OrthoDB" id="1660458at2759"/>
<keyword evidence="3" id="KW-1185">Reference proteome</keyword>
<feature type="region of interest" description="Disordered" evidence="1">
    <location>
        <begin position="506"/>
        <end position="528"/>
    </location>
</feature>
<sequence length="528" mass="59021">MDSITQNDKSDVLQSMLKESTDRFLTEYRKGATDFSNFATICSRFLQNLPDPPLEIIWFYSALASHSAKLTAQKSSNHVFVAKDSFQLLVSCSCSCNAVKKIAVLAPVIYELHSLVSEGKRWTNEIDSFLEVIVSYISICSGANFDENEEFGALSSCLVDLVRVWLVENVGESCKFGEELRVFFPLVSDGIIKRIVSEGCGIGYLAGIVMTEAFLLRSCLKFRLGISWTELEKELRGWAVEMITAFRNYYFVDALLKMLLEPTLSVSTILNSEDEVFLRNILYDTAMTVDYSFLGPQKGIHLPDLCLKNLAITWLFVADNAIQFLRDNGNQSKVLSCLIAFSASCLPSQLIKWVTCQPGIESETSKPKVSTPLALINWLLTLEDQGVRVFDSDTSKMYAKTAIGKSKIEHGLSIRPEGKNLIESHFSHCSNEVKTDDKVDGDLEMLDSEGAMLLAAPRLLKAVETYGTRKRKDGRKDEEDKQVKFVKCNINDNLVAEKVSPLEYDDALNSGSEVDNPVSDEATEYMEQ</sequence>
<dbReference type="Proteomes" id="UP000027138">
    <property type="component" value="Unassembled WGS sequence"/>
</dbReference>
<dbReference type="AlphaFoldDB" id="A0A067KGH8"/>